<proteinExistence type="evidence at transcript level"/>
<gene>
    <name evidence="2" type="primary">KLK8</name>
    <name evidence="2" type="synonym">HNP</name>
    <name evidence="2" type="synonym">NP</name>
    <name evidence="2" type="synonym">NRPN</name>
    <name evidence="2" type="synonym">PRSS19</name>
    <name evidence="2" type="synonym">TADG14</name>
</gene>
<evidence type="ECO:0000256" key="1">
    <source>
        <dbReference type="SAM" id="SignalP"/>
    </source>
</evidence>
<reference evidence="2" key="1">
    <citation type="journal article" date="2017" name="Sci. Rep.">
        <title>Molecular cloning of novel transcripts of human kallikrein-related peptidases 5, 6, 7, 8 and 9 (KLK5 - KLK9), using Next-generation sequencing.</title>
        <authorList>
            <person name="Adamopoulos P.G."/>
            <person name="Kontos C.K."/>
            <person name="Scorilas A."/>
        </authorList>
    </citation>
    <scope>NUCLEOTIDE SEQUENCE</scope>
</reference>
<dbReference type="EMBL" id="KX519469">
    <property type="protein sequence ID" value="AQM73461.1"/>
    <property type="molecule type" value="mRNA"/>
</dbReference>
<dbReference type="AlphaFoldDB" id="A0A2H4GDB9"/>
<feature type="signal peptide" evidence="1">
    <location>
        <begin position="1"/>
        <end position="23"/>
    </location>
</feature>
<protein>
    <submittedName>
        <fullName evidence="2">Kallikrein-8 isoform 9</fullName>
    </submittedName>
</protein>
<accession>A0A2H4GDB9</accession>
<name>A0A2H4GDB9_HUMAN</name>
<evidence type="ECO:0000313" key="2">
    <source>
        <dbReference type="EMBL" id="AQM73461.1"/>
    </source>
</evidence>
<dbReference type="OrthoDB" id="546450at2759"/>
<keyword evidence="1" id="KW-0732">Signal</keyword>
<feature type="chain" id="PRO_5014157846" evidence="1">
    <location>
        <begin position="24"/>
        <end position="56"/>
    </location>
</feature>
<sequence length="56" mass="6163">MGRPRPRAAKTWMFLLLLGGAWAGDQSCQRTGKTLGQQEKGRCGHLRCKAVLILPV</sequence>
<organism evidence="2">
    <name type="scientific">Homo sapiens</name>
    <name type="common">Human</name>
    <dbReference type="NCBI Taxonomy" id="9606"/>
    <lineage>
        <taxon>Eukaryota</taxon>
        <taxon>Metazoa</taxon>
        <taxon>Chordata</taxon>
        <taxon>Craniata</taxon>
        <taxon>Vertebrata</taxon>
        <taxon>Euteleostomi</taxon>
        <taxon>Mammalia</taxon>
        <taxon>Eutheria</taxon>
        <taxon>Euarchontoglires</taxon>
        <taxon>Primates</taxon>
        <taxon>Haplorrhini</taxon>
        <taxon>Catarrhini</taxon>
        <taxon>Hominidae</taxon>
        <taxon>Homo</taxon>
    </lineage>
</organism>